<dbReference type="SMART" id="SM00387">
    <property type="entry name" value="HATPase_c"/>
    <property type="match status" value="1"/>
</dbReference>
<dbReference type="InterPro" id="IPR003018">
    <property type="entry name" value="GAF"/>
</dbReference>
<evidence type="ECO:0000256" key="3">
    <source>
        <dbReference type="ARBA" id="ARBA00022553"/>
    </source>
</evidence>
<dbReference type="Gene3D" id="3.30.565.10">
    <property type="entry name" value="Histidine kinase-like ATPase, C-terminal domain"/>
    <property type="match status" value="1"/>
</dbReference>
<dbReference type="InterPro" id="IPR036097">
    <property type="entry name" value="HisK_dim/P_sf"/>
</dbReference>
<reference evidence="7 8" key="1">
    <citation type="submission" date="2019-02" db="EMBL/GenBank/DDBJ databases">
        <authorList>
            <person name="Goldberg S.R."/>
            <person name="Haltli B.A."/>
            <person name="Correa H."/>
            <person name="Russell K.G."/>
        </authorList>
    </citation>
    <scope>NUCLEOTIDE SEQUENCE [LARGE SCALE GENOMIC DNA]</scope>
    <source>
        <strain evidence="7 8">JCM 16186</strain>
    </source>
</reference>
<dbReference type="SMART" id="SM00065">
    <property type="entry name" value="GAF"/>
    <property type="match status" value="1"/>
</dbReference>
<keyword evidence="4" id="KW-0175">Coiled coil</keyword>
<dbReference type="SUPFAM" id="SSF55874">
    <property type="entry name" value="ATPase domain of HSP90 chaperone/DNA topoisomerase II/histidine kinase"/>
    <property type="match status" value="1"/>
</dbReference>
<evidence type="ECO:0000313" key="8">
    <source>
        <dbReference type="Proteomes" id="UP000798808"/>
    </source>
</evidence>
<evidence type="ECO:0000256" key="2">
    <source>
        <dbReference type="ARBA" id="ARBA00012438"/>
    </source>
</evidence>
<evidence type="ECO:0000256" key="1">
    <source>
        <dbReference type="ARBA" id="ARBA00000085"/>
    </source>
</evidence>
<organism evidence="7 8">
    <name type="scientific">Fulvivirga kasyanovii</name>
    <dbReference type="NCBI Taxonomy" id="396812"/>
    <lineage>
        <taxon>Bacteria</taxon>
        <taxon>Pseudomonadati</taxon>
        <taxon>Bacteroidota</taxon>
        <taxon>Cytophagia</taxon>
        <taxon>Cytophagales</taxon>
        <taxon>Fulvivirgaceae</taxon>
        <taxon>Fulvivirga</taxon>
    </lineage>
</organism>
<dbReference type="InterPro" id="IPR003594">
    <property type="entry name" value="HATPase_dom"/>
</dbReference>
<dbReference type="CDD" id="cd00082">
    <property type="entry name" value="HisKA"/>
    <property type="match status" value="1"/>
</dbReference>
<proteinExistence type="predicted"/>
<dbReference type="InterPro" id="IPR019734">
    <property type="entry name" value="TPR_rpt"/>
</dbReference>
<evidence type="ECO:0000259" key="5">
    <source>
        <dbReference type="PROSITE" id="PS50011"/>
    </source>
</evidence>
<accession>A0ABW9RN71</accession>
<dbReference type="InterPro" id="IPR000719">
    <property type="entry name" value="Prot_kinase_dom"/>
</dbReference>
<dbReference type="Pfam" id="PF02518">
    <property type="entry name" value="HATPase_c"/>
    <property type="match status" value="1"/>
</dbReference>
<dbReference type="Gene3D" id="3.40.50.300">
    <property type="entry name" value="P-loop containing nucleotide triphosphate hydrolases"/>
    <property type="match status" value="1"/>
</dbReference>
<comment type="catalytic activity">
    <reaction evidence="1">
        <text>ATP + protein L-histidine = ADP + protein N-phospho-L-histidine.</text>
        <dbReference type="EC" id="2.7.13.3"/>
    </reaction>
</comment>
<feature type="domain" description="Protein kinase" evidence="5">
    <location>
        <begin position="5"/>
        <end position="264"/>
    </location>
</feature>
<dbReference type="RefSeq" id="WP_155171419.1">
    <property type="nucleotide sequence ID" value="NZ_BAAAFL010000017.1"/>
</dbReference>
<dbReference type="Pfam" id="PF13191">
    <property type="entry name" value="AAA_16"/>
    <property type="match status" value="1"/>
</dbReference>
<dbReference type="Pfam" id="PF01590">
    <property type="entry name" value="GAF"/>
    <property type="match status" value="1"/>
</dbReference>
<keyword evidence="3" id="KW-0597">Phosphoprotein</keyword>
<dbReference type="Gene3D" id="1.10.510.10">
    <property type="entry name" value="Transferase(Phosphotransferase) domain 1"/>
    <property type="match status" value="1"/>
</dbReference>
<evidence type="ECO:0000259" key="6">
    <source>
        <dbReference type="PROSITE" id="PS50109"/>
    </source>
</evidence>
<dbReference type="SUPFAM" id="SSF55781">
    <property type="entry name" value="GAF domain-like"/>
    <property type="match status" value="1"/>
</dbReference>
<evidence type="ECO:0000313" key="7">
    <source>
        <dbReference type="EMBL" id="MTI25375.1"/>
    </source>
</evidence>
<dbReference type="InterPro" id="IPR011990">
    <property type="entry name" value="TPR-like_helical_dom_sf"/>
</dbReference>
<dbReference type="Pfam" id="PF00069">
    <property type="entry name" value="Pkinase"/>
    <property type="match status" value="1"/>
</dbReference>
<dbReference type="SUPFAM" id="SSF47384">
    <property type="entry name" value="Homodimeric domain of signal transducing histidine kinase"/>
    <property type="match status" value="1"/>
</dbReference>
<sequence>MEHVLNKSKKIAEGGSSLIYLNEQSEFGGPVIIKIYKKDNNSYAAENQLINEYDFLSQINIDGVRKPVKKIEVNHRPALVLEYFEGITLKDFIANQSPDLEVFLEVAIKICRTIGYIHEHDVIHKDINGHNILVNTDLEIKVIDFGIATKFRQQTPLNTNIEHLEGTISHLSPEQTGRVNRVIDKRSDLYSLGILFHEWLTGSLPFADNDPMKLVHSHLAVVPPAVIEKNPAIPSVLSHIVDKLLAKNADDRYQSARGLKHDLKLCLEQLKTKGTISNFKIGENDYSDTLRIIQKVYGRDKELMFLQSAFEKVCQGDRETVLISGSAGSGKTTLAFELRNSVIERGGNFIFGKFNQLHHDKPYHALVQALKVLTNNLLTQSEQQLKGWKQKILAAVSDEGRLLTDVIPDLELIIGAQPEITDLDPEETKNRFNYIFKQFINGIATAEHPLVWVIDDLQWADPASIALLKTITSDTAVSHVLIIGTYRSNDLSDHQLPDANAQFLSIEGLSIHQLSELIGDALGCKQRDVIELAEVTFSKTQGNAFFAHQFLQTIYDEKLLWFDRADQQWQWDMDRINSLQVTDNVIQLLTKRIENLDPDCRSVLESAACFSDQFDLSMLAHLHSRPPEDIKHALYPAVRLGLIQELISPSPVKEKPAHQMDSRYTFVHDRIVQSVYSSIAEQNRKQIHWRIGKYLASKSNHSHTDRLIFDIAYHLNSGVGKDTDQNEIYELTRLNFEAGNLAKASAAYPNALEYYGAALRYSKEDIWTHYYDLALAVHTGAAEASFLAGKFDEADSHIEKVTRNARSILDQIKALKIRIEACIAQNQPFKAIELALSTLSQLGEDLPAKPGKALIAKELVKTSLLLKRTGIHRLEQLPAMTDPHKKAAMNIMASIGSAISRTTPELLPLMIFRMIRISIKYGNSIESIPNYAGYSIILSGVLGNLKDGYKFGELAMTLLKKFKAERVKAKTHLVYHCFVHHWKNHLNLTLDPLLDTYHYGMESGDHEFAASALMVRSFHGYFTGKNLLRLNEEMSAQSKKILHLNQELLFHQNEIFRQAALNLTGKSKNPAILSGEAFDSETVLTEDFKKNNPSALFHARYHGMVLAYMFKDYEKAREYAESLESKLELVVGTIILPLYHFYKALVLFACLPDLKGSDRTRAIRKGNDSIKKMKKWSKHAPMNFEHKYYLLLAEKYRTSGKQDKARLFYDKAISCASANNYLNDEALCYELAGSFYASEPDKFPYEIYLRKAYENYLNWGATAKAEEISRLYPIVDINLLGGKSKNTASFSSNSTSNYSTLELSTILKASTAIASEIKLVKVLDKLLRIVIENAGAEKGFLLQKKDNDIFVSAMGTASDEKIRIFEDTKADEFEDLPQSIIQYTARIKETVIIDNINADNRFANDPYVQKSELKSILCSPILVQNELIGIIYLENNLVVGAFTPKRLDMLKLLSGQIAVSLDNAMLYNNLEQLVDERTQEIEAQQEVLKEYNNELIARNEEKNHLIKIVAHDLRSPLNQIKGMVNLIKLTTRDKSEEQGQYVNKVLESTERLGEMISRILDVNAIEAKEIDIKNEKVSLRRLLNELKNNFQLSADEKNIELLIEPGPDVFVNVDNNYTIQVFENLISNALKFSPTGTSISINMTEKEKSVCVMVSDQGPGINEKDMKKLFMPYQKLTAKPTAGEESTGLGLSIVKKYVEAMKGSIRCESEEGKGATFYVEFKKWL</sequence>
<dbReference type="InterPro" id="IPR027417">
    <property type="entry name" value="P-loop_NTPase"/>
</dbReference>
<gene>
    <name evidence="7" type="ORF">E1163_10515</name>
</gene>
<dbReference type="SUPFAM" id="SSF56112">
    <property type="entry name" value="Protein kinase-like (PK-like)"/>
    <property type="match status" value="1"/>
</dbReference>
<dbReference type="PROSITE" id="PS50011">
    <property type="entry name" value="PROTEIN_KINASE_DOM"/>
    <property type="match status" value="1"/>
</dbReference>
<dbReference type="InterPro" id="IPR036890">
    <property type="entry name" value="HATPase_C_sf"/>
</dbReference>
<dbReference type="InterPro" id="IPR029016">
    <property type="entry name" value="GAF-like_dom_sf"/>
</dbReference>
<name>A0ABW9RN71_9BACT</name>
<protein>
    <recommendedName>
        <fullName evidence="2">histidine kinase</fullName>
        <ecNumber evidence="2">2.7.13.3</ecNumber>
    </recommendedName>
</protein>
<dbReference type="InterPro" id="IPR005467">
    <property type="entry name" value="His_kinase_dom"/>
</dbReference>
<dbReference type="PANTHER" id="PTHR43642:SF1">
    <property type="entry name" value="HYBRID SIGNAL TRANSDUCTION HISTIDINE KINASE G"/>
    <property type="match status" value="1"/>
</dbReference>
<dbReference type="InterPro" id="IPR053159">
    <property type="entry name" value="Hybrid_Histidine_Kinase"/>
</dbReference>
<dbReference type="PRINTS" id="PR00344">
    <property type="entry name" value="BCTRLSENSOR"/>
</dbReference>
<dbReference type="SUPFAM" id="SSF52540">
    <property type="entry name" value="P-loop containing nucleoside triphosphate hydrolases"/>
    <property type="match status" value="1"/>
</dbReference>
<dbReference type="Pfam" id="PF00512">
    <property type="entry name" value="HisKA"/>
    <property type="match status" value="1"/>
</dbReference>
<dbReference type="InterPro" id="IPR004358">
    <property type="entry name" value="Sig_transdc_His_kin-like_C"/>
</dbReference>
<dbReference type="Proteomes" id="UP000798808">
    <property type="component" value="Unassembled WGS sequence"/>
</dbReference>
<feature type="coiled-coil region" evidence="4">
    <location>
        <begin position="1467"/>
        <end position="1501"/>
    </location>
</feature>
<keyword evidence="8" id="KW-1185">Reference proteome</keyword>
<dbReference type="Gene3D" id="1.10.287.130">
    <property type="match status" value="1"/>
</dbReference>
<evidence type="ECO:0000256" key="4">
    <source>
        <dbReference type="SAM" id="Coils"/>
    </source>
</evidence>
<dbReference type="EMBL" id="SMLW01000509">
    <property type="protein sequence ID" value="MTI25375.1"/>
    <property type="molecule type" value="Genomic_DNA"/>
</dbReference>
<dbReference type="Gene3D" id="3.30.450.40">
    <property type="match status" value="1"/>
</dbReference>
<dbReference type="SMART" id="SM00388">
    <property type="entry name" value="HisKA"/>
    <property type="match status" value="1"/>
</dbReference>
<dbReference type="InterPro" id="IPR041664">
    <property type="entry name" value="AAA_16"/>
</dbReference>
<dbReference type="CDD" id="cd00075">
    <property type="entry name" value="HATPase"/>
    <property type="match status" value="1"/>
</dbReference>
<comment type="caution">
    <text evidence="7">The sequence shown here is derived from an EMBL/GenBank/DDBJ whole genome shotgun (WGS) entry which is preliminary data.</text>
</comment>
<dbReference type="PANTHER" id="PTHR43642">
    <property type="entry name" value="HYBRID SIGNAL TRANSDUCTION HISTIDINE KINASE G"/>
    <property type="match status" value="1"/>
</dbReference>
<dbReference type="PROSITE" id="PS50109">
    <property type="entry name" value="HIS_KIN"/>
    <property type="match status" value="1"/>
</dbReference>
<dbReference type="EC" id="2.7.13.3" evidence="2"/>
<dbReference type="InterPro" id="IPR003661">
    <property type="entry name" value="HisK_dim/P_dom"/>
</dbReference>
<dbReference type="InterPro" id="IPR011009">
    <property type="entry name" value="Kinase-like_dom_sf"/>
</dbReference>
<feature type="domain" description="Histidine kinase" evidence="6">
    <location>
        <begin position="1508"/>
        <end position="1725"/>
    </location>
</feature>
<dbReference type="SUPFAM" id="SSF48452">
    <property type="entry name" value="TPR-like"/>
    <property type="match status" value="1"/>
</dbReference>
<dbReference type="CDD" id="cd14014">
    <property type="entry name" value="STKc_PknB_like"/>
    <property type="match status" value="1"/>
</dbReference>
<dbReference type="SMART" id="SM00028">
    <property type="entry name" value="TPR"/>
    <property type="match status" value="3"/>
</dbReference>